<dbReference type="Gene3D" id="3.40.50.300">
    <property type="entry name" value="P-loop containing nucleotide triphosphate hydrolases"/>
    <property type="match status" value="1"/>
</dbReference>
<feature type="domain" description="CTP synthase N-terminal" evidence="11">
    <location>
        <begin position="4"/>
        <end position="265"/>
    </location>
</feature>
<evidence type="ECO:0000313" key="13">
    <source>
        <dbReference type="Proteomes" id="UP000034292"/>
    </source>
</evidence>
<name>A0A0G0TMF3_9BACT</name>
<gene>
    <name evidence="12" type="ORF">UU23_C0002G0026</name>
</gene>
<dbReference type="PANTHER" id="PTHR11550">
    <property type="entry name" value="CTP SYNTHASE"/>
    <property type="match status" value="1"/>
</dbReference>
<dbReference type="PANTHER" id="PTHR11550:SF0">
    <property type="entry name" value="CTP SYNTHASE-RELATED"/>
    <property type="match status" value="1"/>
</dbReference>
<dbReference type="GO" id="GO:0005829">
    <property type="term" value="C:cytosol"/>
    <property type="evidence" value="ECO:0007669"/>
    <property type="project" value="TreeGrafter"/>
</dbReference>
<dbReference type="Gene3D" id="3.40.50.880">
    <property type="match status" value="1"/>
</dbReference>
<dbReference type="GO" id="GO:0003883">
    <property type="term" value="F:CTP synthase activity"/>
    <property type="evidence" value="ECO:0007669"/>
    <property type="project" value="UniProtKB-EC"/>
</dbReference>
<dbReference type="InterPro" id="IPR004468">
    <property type="entry name" value="CTP_synthase"/>
</dbReference>
<dbReference type="GO" id="GO:0042802">
    <property type="term" value="F:identical protein binding"/>
    <property type="evidence" value="ECO:0007669"/>
    <property type="project" value="TreeGrafter"/>
</dbReference>
<dbReference type="NCBIfam" id="TIGR00337">
    <property type="entry name" value="PyrG"/>
    <property type="match status" value="1"/>
</dbReference>
<evidence type="ECO:0000259" key="10">
    <source>
        <dbReference type="Pfam" id="PF00117"/>
    </source>
</evidence>
<sequence length="540" mass="60261">MNTKVIFVSGGVISGIGKGVATSSIALLLKSRGFRVTAIKADPYLNVDAGTLNPIEHGEVFILDDGMECDQDLGNYERFLDQSLNASNYMTTGQVFKTIIERERALGYEGKTVEFFQDPPREIIARIENCAKVNNAEIILFEIGGTVGEYQNLLFLEANRLMKLQNPNDVLHIHLTYLPIPSSIGEMKSKPAQMSIQQLAQAGIHADFVLARSQVAVDEKRKGKIAIACGIEPEGIISAPDVESIYQVPLNFENQKLSDKILAKLIVKPRTSDLTDWKIMVNRTLTAKKAVKIAMVGKYFTTGDFTLSDAYLSVIESIRHAASQFDTKAKLAWIDSTQIEKEGVKILAGFDGIVVPGGYGSRAVEGIITAIKFAREAKIPYFGLCYGMQQAVVEFARNVCNMKDANTTEINPKTKHPIIHVMEAQKDLVKYHNLGGTQRLGAWEWKARKGTNFEKAYKATTGSERHRHRYEFNNEYRKTLEDKGLIISATTKDDDLVEAIELKDHPFFIGVQFHPELKSRPLHSHPLYMAFMEAVAKTKR</sequence>
<feature type="domain" description="Glutamine amidotransferase" evidence="10">
    <location>
        <begin position="307"/>
        <end position="533"/>
    </location>
</feature>
<dbReference type="PROSITE" id="PS51273">
    <property type="entry name" value="GATASE_TYPE_1"/>
    <property type="match status" value="1"/>
</dbReference>
<dbReference type="Pfam" id="PF00117">
    <property type="entry name" value="GATase"/>
    <property type="match status" value="1"/>
</dbReference>
<evidence type="ECO:0000256" key="2">
    <source>
        <dbReference type="ARBA" id="ARBA00007533"/>
    </source>
</evidence>
<dbReference type="SUPFAM" id="SSF52540">
    <property type="entry name" value="P-loop containing nucleoside triphosphate hydrolases"/>
    <property type="match status" value="1"/>
</dbReference>
<evidence type="ECO:0000259" key="11">
    <source>
        <dbReference type="Pfam" id="PF06418"/>
    </source>
</evidence>
<organism evidence="12 13">
    <name type="scientific">Candidatus Curtissbacteria bacterium GW2011_GWA1_40_9</name>
    <dbReference type="NCBI Taxonomy" id="1618408"/>
    <lineage>
        <taxon>Bacteria</taxon>
        <taxon>Candidatus Curtissiibacteriota</taxon>
    </lineage>
</organism>
<dbReference type="EMBL" id="LBZV01000002">
    <property type="protein sequence ID" value="KKR78199.1"/>
    <property type="molecule type" value="Genomic_DNA"/>
</dbReference>
<dbReference type="GO" id="GO:0005524">
    <property type="term" value="F:ATP binding"/>
    <property type="evidence" value="ECO:0007669"/>
    <property type="project" value="UniProtKB-KW"/>
</dbReference>
<dbReference type="NCBIfam" id="NF003792">
    <property type="entry name" value="PRK05380.1"/>
    <property type="match status" value="1"/>
</dbReference>
<dbReference type="AlphaFoldDB" id="A0A0G0TMF3"/>
<dbReference type="InterPro" id="IPR029062">
    <property type="entry name" value="Class_I_gatase-like"/>
</dbReference>
<dbReference type="PATRIC" id="fig|1618408.3.peg.178"/>
<keyword evidence="5" id="KW-0547">Nucleotide-binding</keyword>
<keyword evidence="6" id="KW-0067">ATP-binding</keyword>
<comment type="similarity">
    <text evidence="2">Belongs to the CTP synthase family.</text>
</comment>
<evidence type="ECO:0000256" key="6">
    <source>
        <dbReference type="ARBA" id="ARBA00022840"/>
    </source>
</evidence>
<dbReference type="GO" id="GO:0044210">
    <property type="term" value="P:'de novo' CTP biosynthetic process"/>
    <property type="evidence" value="ECO:0007669"/>
    <property type="project" value="UniProtKB-UniPathway"/>
</dbReference>
<proteinExistence type="inferred from homology"/>
<evidence type="ECO:0000256" key="9">
    <source>
        <dbReference type="ARBA" id="ARBA00047781"/>
    </source>
</evidence>
<evidence type="ECO:0000256" key="1">
    <source>
        <dbReference type="ARBA" id="ARBA00005171"/>
    </source>
</evidence>
<dbReference type="CDD" id="cd01746">
    <property type="entry name" value="GATase1_CTP_Synthase"/>
    <property type="match status" value="1"/>
</dbReference>
<comment type="pathway">
    <text evidence="1">Pyrimidine metabolism; CTP biosynthesis via de novo pathway; CTP from UDP: step 2/2.</text>
</comment>
<dbReference type="Proteomes" id="UP000034292">
    <property type="component" value="Unassembled WGS sequence"/>
</dbReference>
<keyword evidence="4" id="KW-0436">Ligase</keyword>
<dbReference type="Pfam" id="PF06418">
    <property type="entry name" value="CTP_synth_N"/>
    <property type="match status" value="1"/>
</dbReference>
<evidence type="ECO:0000256" key="5">
    <source>
        <dbReference type="ARBA" id="ARBA00022741"/>
    </source>
</evidence>
<dbReference type="InterPro" id="IPR017456">
    <property type="entry name" value="CTP_synthase_N"/>
</dbReference>
<dbReference type="UniPathway" id="UPA00159">
    <property type="reaction ID" value="UER00277"/>
</dbReference>
<evidence type="ECO:0000256" key="3">
    <source>
        <dbReference type="ARBA" id="ARBA00012291"/>
    </source>
</evidence>
<dbReference type="SUPFAM" id="SSF52317">
    <property type="entry name" value="Class I glutamine amidotransferase-like"/>
    <property type="match status" value="1"/>
</dbReference>
<dbReference type="FunFam" id="3.40.50.880:FF:000002">
    <property type="entry name" value="CTP synthase"/>
    <property type="match status" value="1"/>
</dbReference>
<dbReference type="InterPro" id="IPR033828">
    <property type="entry name" value="GATase1_CTP_Synthase"/>
</dbReference>
<comment type="catalytic activity">
    <reaction evidence="9">
        <text>UTP + L-glutamine + ATP + H2O = CTP + L-glutamate + ADP + phosphate + 2 H(+)</text>
        <dbReference type="Rhea" id="RHEA:26426"/>
        <dbReference type="ChEBI" id="CHEBI:15377"/>
        <dbReference type="ChEBI" id="CHEBI:15378"/>
        <dbReference type="ChEBI" id="CHEBI:29985"/>
        <dbReference type="ChEBI" id="CHEBI:30616"/>
        <dbReference type="ChEBI" id="CHEBI:37563"/>
        <dbReference type="ChEBI" id="CHEBI:43474"/>
        <dbReference type="ChEBI" id="CHEBI:46398"/>
        <dbReference type="ChEBI" id="CHEBI:58359"/>
        <dbReference type="ChEBI" id="CHEBI:456216"/>
        <dbReference type="EC" id="6.3.4.2"/>
    </reaction>
</comment>
<accession>A0A0G0TMF3</accession>
<protein>
    <recommendedName>
        <fullName evidence="3">CTP synthase (glutamine hydrolyzing)</fullName>
        <ecNumber evidence="3">6.3.4.2</ecNumber>
    </recommendedName>
</protein>
<dbReference type="STRING" id="1618408.UU23_C0002G0026"/>
<keyword evidence="8" id="KW-0665">Pyrimidine biosynthesis</keyword>
<evidence type="ECO:0000313" key="12">
    <source>
        <dbReference type="EMBL" id="KKR78199.1"/>
    </source>
</evidence>
<dbReference type="GO" id="GO:0019856">
    <property type="term" value="P:pyrimidine nucleobase biosynthetic process"/>
    <property type="evidence" value="ECO:0007669"/>
    <property type="project" value="TreeGrafter"/>
</dbReference>
<dbReference type="EC" id="6.3.4.2" evidence="3"/>
<evidence type="ECO:0000256" key="7">
    <source>
        <dbReference type="ARBA" id="ARBA00022962"/>
    </source>
</evidence>
<reference evidence="12 13" key="1">
    <citation type="journal article" date="2015" name="Nature">
        <title>rRNA introns, odd ribosomes, and small enigmatic genomes across a large radiation of phyla.</title>
        <authorList>
            <person name="Brown C.T."/>
            <person name="Hug L.A."/>
            <person name="Thomas B.C."/>
            <person name="Sharon I."/>
            <person name="Castelle C.J."/>
            <person name="Singh A."/>
            <person name="Wilkins M.J."/>
            <person name="Williams K.H."/>
            <person name="Banfield J.F."/>
        </authorList>
    </citation>
    <scope>NUCLEOTIDE SEQUENCE [LARGE SCALE GENOMIC DNA]</scope>
</reference>
<dbReference type="InterPro" id="IPR017926">
    <property type="entry name" value="GATASE"/>
</dbReference>
<dbReference type="InterPro" id="IPR027417">
    <property type="entry name" value="P-loop_NTPase"/>
</dbReference>
<evidence type="ECO:0000256" key="4">
    <source>
        <dbReference type="ARBA" id="ARBA00022598"/>
    </source>
</evidence>
<keyword evidence="7" id="KW-0315">Glutamine amidotransferase</keyword>
<comment type="caution">
    <text evidence="12">The sequence shown here is derived from an EMBL/GenBank/DDBJ whole genome shotgun (WGS) entry which is preliminary data.</text>
</comment>
<evidence type="ECO:0000256" key="8">
    <source>
        <dbReference type="ARBA" id="ARBA00022975"/>
    </source>
</evidence>